<dbReference type="Pfam" id="PF07323">
    <property type="entry name" value="DUF1465"/>
    <property type="match status" value="1"/>
</dbReference>
<protein>
    <submittedName>
        <fullName evidence="1">Regulator of CtrA degradation</fullName>
    </submittedName>
</protein>
<dbReference type="InterPro" id="IPR010848">
    <property type="entry name" value="DUF1465"/>
</dbReference>
<keyword evidence="2" id="KW-1185">Reference proteome</keyword>
<evidence type="ECO:0000313" key="1">
    <source>
        <dbReference type="EMBL" id="SMP11468.1"/>
    </source>
</evidence>
<dbReference type="RefSeq" id="WP_155192011.1">
    <property type="nucleotide sequence ID" value="NZ_BAAAEA010000001.1"/>
</dbReference>
<gene>
    <name evidence="1" type="ORF">SAMN06265374_1329</name>
</gene>
<sequence length="179" mass="20085">MTEEIKSASRPVSAVHIAHHLASSDNFQSLFQEGMSLVEETAMYLDGDGREEAKLLERPASLAYATESMRLTTRLMQLASWLLLQRAVNEGEMSREQAGNDKNKVRLDKLSSATGGSAWQDLPQTLRDLIERSTRLQERIVHLDKMLYRVEEEQAEQAGNDNPVASQLNKLNAAFGNIR</sequence>
<evidence type="ECO:0000313" key="2">
    <source>
        <dbReference type="Proteomes" id="UP001157914"/>
    </source>
</evidence>
<comment type="caution">
    <text evidence="1">The sequence shown here is derived from an EMBL/GenBank/DDBJ whole genome shotgun (WGS) entry which is preliminary data.</text>
</comment>
<proteinExistence type="predicted"/>
<dbReference type="InterPro" id="IPR038301">
    <property type="entry name" value="AraC-like_sf"/>
</dbReference>
<reference evidence="1 2" key="1">
    <citation type="submission" date="2017-05" db="EMBL/GenBank/DDBJ databases">
        <authorList>
            <person name="Varghese N."/>
            <person name="Submissions S."/>
        </authorList>
    </citation>
    <scope>NUCLEOTIDE SEQUENCE [LARGE SCALE GENOMIC DNA]</scope>
    <source>
        <strain evidence="1 2">DSM 15949</strain>
    </source>
</reference>
<dbReference type="EMBL" id="FXTT01000001">
    <property type="protein sequence ID" value="SMP11468.1"/>
    <property type="molecule type" value="Genomic_DNA"/>
</dbReference>
<dbReference type="Proteomes" id="UP001157914">
    <property type="component" value="Unassembled WGS sequence"/>
</dbReference>
<name>A0ABY1NKM3_9HYPH</name>
<organism evidence="1 2">
    <name type="scientific">Roseibium denhamense</name>
    <dbReference type="NCBI Taxonomy" id="76305"/>
    <lineage>
        <taxon>Bacteria</taxon>
        <taxon>Pseudomonadati</taxon>
        <taxon>Pseudomonadota</taxon>
        <taxon>Alphaproteobacteria</taxon>
        <taxon>Hyphomicrobiales</taxon>
        <taxon>Stappiaceae</taxon>
        <taxon>Roseibium</taxon>
    </lineage>
</organism>
<accession>A0ABY1NKM3</accession>
<dbReference type="Gene3D" id="1.10.8.930">
    <property type="entry name" value="Protein of unknown function DUF1465"/>
    <property type="match status" value="1"/>
</dbReference>